<keyword evidence="11" id="KW-1185">Reference proteome</keyword>
<feature type="transmembrane region" description="Helical" evidence="8">
    <location>
        <begin position="297"/>
        <end position="321"/>
    </location>
</feature>
<dbReference type="OrthoDB" id="9150135at2"/>
<keyword evidence="4" id="KW-0997">Cell inner membrane</keyword>
<dbReference type="SUPFAM" id="SSF103473">
    <property type="entry name" value="MFS general substrate transporter"/>
    <property type="match status" value="1"/>
</dbReference>
<comment type="subcellular location">
    <subcellularLocation>
        <location evidence="1">Cell inner membrane</location>
        <topology evidence="1">Multi-pass membrane protein</topology>
    </subcellularLocation>
</comment>
<feature type="transmembrane region" description="Helical" evidence="8">
    <location>
        <begin position="241"/>
        <end position="260"/>
    </location>
</feature>
<evidence type="ECO:0000256" key="3">
    <source>
        <dbReference type="ARBA" id="ARBA00022475"/>
    </source>
</evidence>
<keyword evidence="7 8" id="KW-0472">Membrane</keyword>
<name>A0A562ZTZ9_9BURK</name>
<dbReference type="Gene3D" id="1.20.1250.20">
    <property type="entry name" value="MFS general substrate transporter like domains"/>
    <property type="match status" value="2"/>
</dbReference>
<dbReference type="GO" id="GO:0030395">
    <property type="term" value="F:lactose binding"/>
    <property type="evidence" value="ECO:0007669"/>
    <property type="project" value="TreeGrafter"/>
</dbReference>
<keyword evidence="6 8" id="KW-1133">Transmembrane helix</keyword>
<comment type="caution">
    <text evidence="10">The sequence shown here is derived from an EMBL/GenBank/DDBJ whole genome shotgun (WGS) entry which is preliminary data.</text>
</comment>
<reference evidence="10 11" key="1">
    <citation type="submission" date="2019-07" db="EMBL/GenBank/DDBJ databases">
        <title>Caenimonas sedimenti sp. nov., isolated from activated sludge.</title>
        <authorList>
            <person name="Xu J."/>
        </authorList>
    </citation>
    <scope>NUCLEOTIDE SEQUENCE [LARGE SCALE GENOMIC DNA]</scope>
    <source>
        <strain evidence="10 11">HX-9-20</strain>
    </source>
</reference>
<feature type="transmembrane region" description="Helical" evidence="8">
    <location>
        <begin position="101"/>
        <end position="119"/>
    </location>
</feature>
<evidence type="ECO:0000313" key="11">
    <source>
        <dbReference type="Proteomes" id="UP000318199"/>
    </source>
</evidence>
<organism evidence="10 11">
    <name type="scientific">Caenimonas sedimenti</name>
    <dbReference type="NCBI Taxonomy" id="2596921"/>
    <lineage>
        <taxon>Bacteria</taxon>
        <taxon>Pseudomonadati</taxon>
        <taxon>Pseudomonadota</taxon>
        <taxon>Betaproteobacteria</taxon>
        <taxon>Burkholderiales</taxon>
        <taxon>Comamonadaceae</taxon>
        <taxon>Caenimonas</taxon>
    </lineage>
</organism>
<evidence type="ECO:0000256" key="4">
    <source>
        <dbReference type="ARBA" id="ARBA00022519"/>
    </source>
</evidence>
<gene>
    <name evidence="10" type="ORF">FN976_05010</name>
</gene>
<evidence type="ECO:0000256" key="6">
    <source>
        <dbReference type="ARBA" id="ARBA00022989"/>
    </source>
</evidence>
<evidence type="ECO:0000256" key="2">
    <source>
        <dbReference type="ARBA" id="ARBA00022448"/>
    </source>
</evidence>
<dbReference type="Proteomes" id="UP000318199">
    <property type="component" value="Unassembled WGS sequence"/>
</dbReference>
<accession>A0A562ZTZ9</accession>
<dbReference type="GO" id="GO:0005886">
    <property type="term" value="C:plasma membrane"/>
    <property type="evidence" value="ECO:0007669"/>
    <property type="project" value="UniProtKB-SubCell"/>
</dbReference>
<dbReference type="Pfam" id="PF12832">
    <property type="entry name" value="MFS_1_like"/>
    <property type="match status" value="1"/>
</dbReference>
<dbReference type="NCBIfam" id="NF037955">
    <property type="entry name" value="mfs"/>
    <property type="match status" value="1"/>
</dbReference>
<dbReference type="GO" id="GO:0015528">
    <property type="term" value="F:lactose:proton symporter activity"/>
    <property type="evidence" value="ECO:0007669"/>
    <property type="project" value="TreeGrafter"/>
</dbReference>
<proteinExistence type="predicted"/>
<keyword evidence="3" id="KW-1003">Cell membrane</keyword>
<feature type="transmembrane region" description="Helical" evidence="8">
    <location>
        <begin position="207"/>
        <end position="229"/>
    </location>
</feature>
<feature type="transmembrane region" description="Helical" evidence="8">
    <location>
        <begin position="163"/>
        <end position="186"/>
    </location>
</feature>
<feature type="transmembrane region" description="Helical" evidence="8">
    <location>
        <begin position="78"/>
        <end position="95"/>
    </location>
</feature>
<dbReference type="PROSITE" id="PS50850">
    <property type="entry name" value="MFS"/>
    <property type="match status" value="1"/>
</dbReference>
<feature type="transmembrane region" description="Helical" evidence="8">
    <location>
        <begin position="272"/>
        <end position="291"/>
    </location>
</feature>
<feature type="domain" description="Major facilitator superfamily (MFS) profile" evidence="9">
    <location>
        <begin position="207"/>
        <end position="399"/>
    </location>
</feature>
<feature type="transmembrane region" description="Helical" evidence="8">
    <location>
        <begin position="12"/>
        <end position="32"/>
    </location>
</feature>
<evidence type="ECO:0000256" key="7">
    <source>
        <dbReference type="ARBA" id="ARBA00023136"/>
    </source>
</evidence>
<feature type="transmembrane region" description="Helical" evidence="8">
    <location>
        <begin position="363"/>
        <end position="382"/>
    </location>
</feature>
<dbReference type="InterPro" id="IPR036259">
    <property type="entry name" value="MFS_trans_sf"/>
</dbReference>
<dbReference type="EMBL" id="VOBQ01000004">
    <property type="protein sequence ID" value="TWO72080.1"/>
    <property type="molecule type" value="Genomic_DNA"/>
</dbReference>
<dbReference type="InterPro" id="IPR024989">
    <property type="entry name" value="MFS_assoc_dom"/>
</dbReference>
<evidence type="ECO:0000256" key="1">
    <source>
        <dbReference type="ARBA" id="ARBA00004429"/>
    </source>
</evidence>
<protein>
    <submittedName>
        <fullName evidence="10">MFS transporter</fullName>
    </submittedName>
</protein>
<evidence type="ECO:0000259" key="9">
    <source>
        <dbReference type="PROSITE" id="PS50850"/>
    </source>
</evidence>
<dbReference type="InterPro" id="IPR020846">
    <property type="entry name" value="MFS_dom"/>
</dbReference>
<sequence length="399" mass="42863">MTQPAAAGLRQLVPFAALSATYFAHIGFFNPYLPLWLKAQGLPIVVISLLASVQSFTRVFAPYAWGALSDHTGERVKLLRISAVLALAASAGLWVDGGAWWIALVLLLLFTNTSSMMSLTEAAMANLVAGDWGRYGKVRLWGSAGFMVTVFAAGAWFEQHGMASFPAWTAMTLAGVLLCTLWLPSAREPRHAHEAREPVGPVLRRPVVRWFFAALFFHVMAHFAIYGFYSLYLDSLGYSKATIGALWAVSVVVEIAWFYAQGRLIGRFSMEGWLAICGAAAVLRMAMTAGLGDWLFALFLAQLLHAWTFAAHHTACIAMVTKHFPGRLRARGQAVFTVVGYGFGGVLGVLAGGAIASRWGFEAMFGIATVLAALGTACAMRVNRLEAVSPSPAGGRGPG</sequence>
<keyword evidence="2" id="KW-0813">Transport</keyword>
<feature type="transmembrane region" description="Helical" evidence="8">
    <location>
        <begin position="44"/>
        <end position="66"/>
    </location>
</feature>
<dbReference type="PANTHER" id="PTHR23522:SF10">
    <property type="entry name" value="3-PHENYLPROPIONIC ACID TRANSPORTER-RELATED"/>
    <property type="match status" value="1"/>
</dbReference>
<feature type="transmembrane region" description="Helical" evidence="8">
    <location>
        <begin position="140"/>
        <end position="157"/>
    </location>
</feature>
<keyword evidence="5 8" id="KW-0812">Transmembrane</keyword>
<dbReference type="AlphaFoldDB" id="A0A562ZTZ9"/>
<dbReference type="RefSeq" id="WP_145891634.1">
    <property type="nucleotide sequence ID" value="NZ_VOBQ01000004.1"/>
</dbReference>
<evidence type="ECO:0000313" key="10">
    <source>
        <dbReference type="EMBL" id="TWO72080.1"/>
    </source>
</evidence>
<dbReference type="PANTHER" id="PTHR23522">
    <property type="entry name" value="BLL5896 PROTEIN"/>
    <property type="match status" value="1"/>
</dbReference>
<feature type="transmembrane region" description="Helical" evidence="8">
    <location>
        <begin position="333"/>
        <end position="357"/>
    </location>
</feature>
<evidence type="ECO:0000256" key="5">
    <source>
        <dbReference type="ARBA" id="ARBA00022692"/>
    </source>
</evidence>
<dbReference type="PIRSF" id="PIRSF004925">
    <property type="entry name" value="HcaT"/>
    <property type="match status" value="1"/>
</dbReference>
<evidence type="ECO:0000256" key="8">
    <source>
        <dbReference type="SAM" id="Phobius"/>
    </source>
</evidence>
<dbReference type="InterPro" id="IPR026032">
    <property type="entry name" value="HcaT-like"/>
</dbReference>